<feature type="transmembrane region" description="Helical" evidence="6">
    <location>
        <begin position="129"/>
        <end position="152"/>
    </location>
</feature>
<comment type="caution">
    <text evidence="8">The sequence shown here is derived from an EMBL/GenBank/DDBJ whole genome shotgun (WGS) entry which is preliminary data.</text>
</comment>
<dbReference type="Pfam" id="PF00528">
    <property type="entry name" value="BPD_transp_1"/>
    <property type="match status" value="1"/>
</dbReference>
<evidence type="ECO:0000259" key="7">
    <source>
        <dbReference type="PROSITE" id="PS50928"/>
    </source>
</evidence>
<comment type="subcellular location">
    <subcellularLocation>
        <location evidence="6">Cell membrane</location>
        <topology evidence="6">Multi-pass membrane protein</topology>
    </subcellularLocation>
    <subcellularLocation>
        <location evidence="1">Membrane</location>
        <topology evidence="1">Multi-pass membrane protein</topology>
    </subcellularLocation>
</comment>
<evidence type="ECO:0000256" key="5">
    <source>
        <dbReference type="ARBA" id="ARBA00023136"/>
    </source>
</evidence>
<name>A0ABR8MKE9_9ACTN</name>
<feature type="transmembrane region" description="Helical" evidence="6">
    <location>
        <begin position="99"/>
        <end position="123"/>
    </location>
</feature>
<keyword evidence="2 6" id="KW-0813">Transport</keyword>
<evidence type="ECO:0000256" key="3">
    <source>
        <dbReference type="ARBA" id="ARBA00022692"/>
    </source>
</evidence>
<accession>A0ABR8MKE9</accession>
<evidence type="ECO:0000256" key="1">
    <source>
        <dbReference type="ARBA" id="ARBA00004141"/>
    </source>
</evidence>
<dbReference type="PANTHER" id="PTHR30177">
    <property type="entry name" value="GLYCINE BETAINE/L-PROLINE TRANSPORT SYSTEM PERMEASE PROTEIN PROW"/>
    <property type="match status" value="1"/>
</dbReference>
<proteinExistence type="inferred from homology"/>
<sequence>MEAGEKDAPAVREGDPQPGRLRWVVQPALALLAIAACFAYTNTRELTSKQSLLQNDAMLSGGFRHLWLTAVAALLVIAISVPLGVALTRGPLRRHAGVILAFAGFGQAAPAVGLVVLAALYFGVGIWPFIGALTLYGILPVVANVVAGLNGVDQRLVEAGRGMGMSAFAVLRKVELPIAVPVMLTGVRTALVLMCGTAAFGGFVGAGGLGALINTGIKLGEQPLLLVGAVLIASLALLLDWIARVVEVVATPKGL</sequence>
<reference evidence="8 9" key="1">
    <citation type="submission" date="2020-09" db="EMBL/GenBank/DDBJ databases">
        <title>novel species in genus Nocardioides.</title>
        <authorList>
            <person name="Zhang G."/>
        </authorList>
    </citation>
    <scope>NUCLEOTIDE SEQUENCE [LARGE SCALE GENOMIC DNA]</scope>
    <source>
        <strain evidence="8 9">19197</strain>
    </source>
</reference>
<keyword evidence="3 6" id="KW-0812">Transmembrane</keyword>
<feature type="transmembrane region" description="Helical" evidence="6">
    <location>
        <begin position="66"/>
        <end position="87"/>
    </location>
</feature>
<feature type="domain" description="ABC transmembrane type-1" evidence="7">
    <location>
        <begin position="62"/>
        <end position="243"/>
    </location>
</feature>
<dbReference type="Proteomes" id="UP000649289">
    <property type="component" value="Unassembled WGS sequence"/>
</dbReference>
<dbReference type="InterPro" id="IPR035906">
    <property type="entry name" value="MetI-like_sf"/>
</dbReference>
<evidence type="ECO:0000313" key="9">
    <source>
        <dbReference type="Proteomes" id="UP000649289"/>
    </source>
</evidence>
<dbReference type="CDD" id="cd06261">
    <property type="entry name" value="TM_PBP2"/>
    <property type="match status" value="1"/>
</dbReference>
<dbReference type="EMBL" id="JACXYY010000007">
    <property type="protein sequence ID" value="MBD3916493.1"/>
    <property type="molecule type" value="Genomic_DNA"/>
</dbReference>
<organism evidence="8 9">
    <name type="scientific">Nocardioides hwasunensis</name>
    <dbReference type="NCBI Taxonomy" id="397258"/>
    <lineage>
        <taxon>Bacteria</taxon>
        <taxon>Bacillati</taxon>
        <taxon>Actinomycetota</taxon>
        <taxon>Actinomycetes</taxon>
        <taxon>Propionibacteriales</taxon>
        <taxon>Nocardioidaceae</taxon>
        <taxon>Nocardioides</taxon>
    </lineage>
</organism>
<gene>
    <name evidence="8" type="ORF">IEZ25_17895</name>
</gene>
<comment type="similarity">
    <text evidence="6">Belongs to the binding-protein-dependent transport system permease family.</text>
</comment>
<dbReference type="PANTHER" id="PTHR30177:SF4">
    <property type="entry name" value="OSMOPROTECTANT IMPORT PERMEASE PROTEIN OSMW"/>
    <property type="match status" value="1"/>
</dbReference>
<evidence type="ECO:0000256" key="6">
    <source>
        <dbReference type="RuleBase" id="RU363032"/>
    </source>
</evidence>
<dbReference type="PROSITE" id="PS50928">
    <property type="entry name" value="ABC_TM1"/>
    <property type="match status" value="1"/>
</dbReference>
<feature type="transmembrane region" description="Helical" evidence="6">
    <location>
        <begin position="21"/>
        <end position="41"/>
    </location>
</feature>
<dbReference type="InterPro" id="IPR051204">
    <property type="entry name" value="ABC_transp_perm/SBD"/>
</dbReference>
<feature type="transmembrane region" description="Helical" evidence="6">
    <location>
        <begin position="190"/>
        <end position="212"/>
    </location>
</feature>
<keyword evidence="9" id="KW-1185">Reference proteome</keyword>
<dbReference type="SUPFAM" id="SSF161098">
    <property type="entry name" value="MetI-like"/>
    <property type="match status" value="1"/>
</dbReference>
<protein>
    <submittedName>
        <fullName evidence="8">ABC transporter permease</fullName>
    </submittedName>
</protein>
<dbReference type="Gene3D" id="1.10.3720.10">
    <property type="entry name" value="MetI-like"/>
    <property type="match status" value="1"/>
</dbReference>
<keyword evidence="4 6" id="KW-1133">Transmembrane helix</keyword>
<dbReference type="InterPro" id="IPR000515">
    <property type="entry name" value="MetI-like"/>
</dbReference>
<feature type="transmembrane region" description="Helical" evidence="6">
    <location>
        <begin position="224"/>
        <end position="243"/>
    </location>
</feature>
<evidence type="ECO:0000313" key="8">
    <source>
        <dbReference type="EMBL" id="MBD3916493.1"/>
    </source>
</evidence>
<evidence type="ECO:0000256" key="2">
    <source>
        <dbReference type="ARBA" id="ARBA00022448"/>
    </source>
</evidence>
<keyword evidence="5 6" id="KW-0472">Membrane</keyword>
<evidence type="ECO:0000256" key="4">
    <source>
        <dbReference type="ARBA" id="ARBA00022989"/>
    </source>
</evidence>